<protein>
    <submittedName>
        <fullName evidence="2">Uncharacterized protein</fullName>
    </submittedName>
</protein>
<dbReference type="Proteomes" id="UP000233100">
    <property type="component" value="Chromosome 19"/>
</dbReference>
<name>A0A7N9CTI2_MACFA</name>
<proteinExistence type="predicted"/>
<reference evidence="2" key="2">
    <citation type="submission" date="2025-08" db="UniProtKB">
        <authorList>
            <consortium name="Ensembl"/>
        </authorList>
    </citation>
    <scope>IDENTIFICATION</scope>
</reference>
<dbReference type="PANTHER" id="PTHR12138:SF160">
    <property type="entry name" value="COILED-COIL DOMAIN CONTAINING 122"/>
    <property type="match status" value="1"/>
</dbReference>
<keyword evidence="1" id="KW-0472">Membrane</keyword>
<dbReference type="PANTHER" id="PTHR12138">
    <property type="entry name" value="PRIMATE-EXPANDED PROTEIN FAMILY"/>
    <property type="match status" value="1"/>
</dbReference>
<reference evidence="2" key="3">
    <citation type="submission" date="2025-09" db="UniProtKB">
        <authorList>
            <consortium name="Ensembl"/>
        </authorList>
    </citation>
    <scope>IDENTIFICATION</scope>
</reference>
<dbReference type="AlphaFoldDB" id="A0A7N9CTI2"/>
<accession>A0A7N9CTI2</accession>
<keyword evidence="1" id="KW-1133">Transmembrane helix</keyword>
<dbReference type="GeneTree" id="ENSGT00940000163505"/>
<sequence length="170" mass="18666">DRIHKRICTLVFCLPGLCNFPESTHLLELEATFKEGPASAEAPRGAPFPSFCKLQTGLSGASLASGSAAPCRLFNRFSPRYSVARDKHPQSQFVRHQQRLCFPPVVFFVCLFVLRLSLAQSPRQECSGAISAHCKLRLPGSRHSPASASGVAGTTGARHQARLIFLYFFF</sequence>
<reference evidence="2 3" key="1">
    <citation type="submission" date="2013-03" db="EMBL/GenBank/DDBJ databases">
        <authorList>
            <person name="Warren W."/>
            <person name="Wilson R.K."/>
        </authorList>
    </citation>
    <scope>NUCLEOTIDE SEQUENCE</scope>
</reference>
<evidence type="ECO:0000313" key="3">
    <source>
        <dbReference type="Proteomes" id="UP000233100"/>
    </source>
</evidence>
<dbReference type="Ensembl" id="ENSMFAT00000085736.1">
    <property type="protein sequence ID" value="ENSMFAP00000056713.1"/>
    <property type="gene ID" value="ENSMFAG00000061729.1"/>
</dbReference>
<evidence type="ECO:0000256" key="1">
    <source>
        <dbReference type="SAM" id="Phobius"/>
    </source>
</evidence>
<keyword evidence="3" id="KW-1185">Reference proteome</keyword>
<keyword evidence="1" id="KW-0812">Transmembrane</keyword>
<evidence type="ECO:0000313" key="2">
    <source>
        <dbReference type="Ensembl" id="ENSMFAP00000056713.1"/>
    </source>
</evidence>
<feature type="transmembrane region" description="Helical" evidence="1">
    <location>
        <begin position="100"/>
        <end position="118"/>
    </location>
</feature>
<organism evidence="2 3">
    <name type="scientific">Macaca fascicularis</name>
    <name type="common">Crab-eating macaque</name>
    <name type="synonym">Cynomolgus monkey</name>
    <dbReference type="NCBI Taxonomy" id="9541"/>
    <lineage>
        <taxon>Eukaryota</taxon>
        <taxon>Metazoa</taxon>
        <taxon>Chordata</taxon>
        <taxon>Craniata</taxon>
        <taxon>Vertebrata</taxon>
        <taxon>Euteleostomi</taxon>
        <taxon>Mammalia</taxon>
        <taxon>Eutheria</taxon>
        <taxon>Euarchontoglires</taxon>
        <taxon>Primates</taxon>
        <taxon>Haplorrhini</taxon>
        <taxon>Catarrhini</taxon>
        <taxon>Cercopithecidae</taxon>
        <taxon>Cercopithecinae</taxon>
        <taxon>Macaca</taxon>
    </lineage>
</organism>